<dbReference type="Gene3D" id="1.10.10.10">
    <property type="entry name" value="Winged helix-like DNA-binding domain superfamily/Winged helix DNA-binding domain"/>
    <property type="match status" value="1"/>
</dbReference>
<reference evidence="3 4" key="1">
    <citation type="submission" date="2023-07" db="EMBL/GenBank/DDBJ databases">
        <title>Genomic Encyclopedia of Type Strains, Phase IV (KMG-IV): sequencing the most valuable type-strain genomes for metagenomic binning, comparative biology and taxonomic classification.</title>
        <authorList>
            <person name="Goeker M."/>
        </authorList>
    </citation>
    <scope>NUCLEOTIDE SEQUENCE [LARGE SCALE GENOMIC DNA]</scope>
    <source>
        <strain evidence="3 4">DSM 23948</strain>
    </source>
</reference>
<protein>
    <recommendedName>
        <fullName evidence="2">Nuclease-associated modular DNA-binding 1 domain-containing protein</fullName>
    </recommendedName>
</protein>
<dbReference type="InterPro" id="IPR036388">
    <property type="entry name" value="WH-like_DNA-bd_sf"/>
</dbReference>
<feature type="region of interest" description="Disordered" evidence="1">
    <location>
        <begin position="1"/>
        <end position="33"/>
    </location>
</feature>
<accession>A0ABT9V210</accession>
<evidence type="ECO:0000256" key="1">
    <source>
        <dbReference type="SAM" id="MobiDB-lite"/>
    </source>
</evidence>
<name>A0ABT9V210_9BACL</name>
<feature type="domain" description="Nuclease-associated modular DNA-binding 1" evidence="2">
    <location>
        <begin position="147"/>
        <end position="167"/>
    </location>
</feature>
<feature type="compositionally biased region" description="Basic and acidic residues" evidence="1">
    <location>
        <begin position="9"/>
        <end position="31"/>
    </location>
</feature>
<evidence type="ECO:0000313" key="4">
    <source>
        <dbReference type="Proteomes" id="UP001231362"/>
    </source>
</evidence>
<dbReference type="RefSeq" id="WP_307149530.1">
    <property type="nucleotide sequence ID" value="NZ_JAUSTU010000004.1"/>
</dbReference>
<proteinExistence type="predicted"/>
<comment type="caution">
    <text evidence="3">The sequence shown here is derived from an EMBL/GenBank/DDBJ whole genome shotgun (WGS) entry which is preliminary data.</text>
</comment>
<dbReference type="InterPro" id="IPR010896">
    <property type="entry name" value="NUMOD1"/>
</dbReference>
<evidence type="ECO:0000259" key="2">
    <source>
        <dbReference type="Pfam" id="PF07453"/>
    </source>
</evidence>
<evidence type="ECO:0000313" key="3">
    <source>
        <dbReference type="EMBL" id="MDQ0154951.1"/>
    </source>
</evidence>
<sequence>MASFHKHNKLSDGRRPECKECSKKRNQEKAANDPYTSTLNKMADNILKRTKYAINKPKNKTYLVRGIKCLLGDSRNEIREMLDKHYGCEIKKLLHRGQKPSVDRIDPYGHYELGNIQIVSLEENLSRIDHKSISKSVRVTFPDGEQKVFESISDASKELGCKRDTIYASLKRPGINRRGLIFELVS</sequence>
<dbReference type="SUPFAM" id="SSF64496">
    <property type="entry name" value="DNA-binding domain of intron-encoded endonucleases"/>
    <property type="match status" value="1"/>
</dbReference>
<dbReference type="EMBL" id="JAUSTU010000004">
    <property type="protein sequence ID" value="MDQ0154951.1"/>
    <property type="molecule type" value="Genomic_DNA"/>
</dbReference>
<dbReference type="Proteomes" id="UP001231362">
    <property type="component" value="Unassembled WGS sequence"/>
</dbReference>
<organism evidence="3 4">
    <name type="scientific">Anoxybacillus andreesenii</name>
    <dbReference type="NCBI Taxonomy" id="1325932"/>
    <lineage>
        <taxon>Bacteria</taxon>
        <taxon>Bacillati</taxon>
        <taxon>Bacillota</taxon>
        <taxon>Bacilli</taxon>
        <taxon>Bacillales</taxon>
        <taxon>Anoxybacillaceae</taxon>
        <taxon>Anoxybacillus</taxon>
    </lineage>
</organism>
<keyword evidence="4" id="KW-1185">Reference proteome</keyword>
<gene>
    <name evidence="3" type="ORF">J2S07_001255</name>
</gene>
<dbReference type="Pfam" id="PF07453">
    <property type="entry name" value="NUMOD1"/>
    <property type="match status" value="1"/>
</dbReference>